<reference evidence="2" key="1">
    <citation type="submission" date="2023-03" db="EMBL/GenBank/DDBJ databases">
        <authorList>
            <person name="Steffen K."/>
            <person name="Cardenas P."/>
        </authorList>
    </citation>
    <scope>NUCLEOTIDE SEQUENCE</scope>
</reference>
<proteinExistence type="predicted"/>
<evidence type="ECO:0000313" key="3">
    <source>
        <dbReference type="Proteomes" id="UP001174909"/>
    </source>
</evidence>
<sequence length="177" mass="19995">MTTMDAKMHNGYGDIEGSKTSNDEAVRNTASYQLTLRGELSLKREIVLDFTCLKACLDPQKEKSDGEEFDYEEFLSQELSKGTAFSKVEVLKVRNLIIPIPLSPQSEDYYADLLYGITHLSSLVELDLSGNKLPEELQKHLTVLFTSSFPCRRFIDLRLRYLLRCPGSSVGKSYVPS</sequence>
<gene>
    <name evidence="2" type="ORF">GBAR_LOCUS11265</name>
</gene>
<dbReference type="EMBL" id="CASHTH010001698">
    <property type="protein sequence ID" value="CAI8018593.1"/>
    <property type="molecule type" value="Genomic_DNA"/>
</dbReference>
<feature type="region of interest" description="Disordered" evidence="1">
    <location>
        <begin position="1"/>
        <end position="21"/>
    </location>
</feature>
<dbReference type="Proteomes" id="UP001174909">
    <property type="component" value="Unassembled WGS sequence"/>
</dbReference>
<accession>A0AA35WEM4</accession>
<dbReference type="AlphaFoldDB" id="A0AA35WEM4"/>
<evidence type="ECO:0000313" key="2">
    <source>
        <dbReference type="EMBL" id="CAI8018593.1"/>
    </source>
</evidence>
<comment type="caution">
    <text evidence="2">The sequence shown here is derived from an EMBL/GenBank/DDBJ whole genome shotgun (WGS) entry which is preliminary data.</text>
</comment>
<name>A0AA35WEM4_GEOBA</name>
<keyword evidence="3" id="KW-1185">Reference proteome</keyword>
<protein>
    <submittedName>
        <fullName evidence="2">Uncharacterized protein</fullName>
    </submittedName>
</protein>
<organism evidence="2 3">
    <name type="scientific">Geodia barretti</name>
    <name type="common">Barrett's horny sponge</name>
    <dbReference type="NCBI Taxonomy" id="519541"/>
    <lineage>
        <taxon>Eukaryota</taxon>
        <taxon>Metazoa</taxon>
        <taxon>Porifera</taxon>
        <taxon>Demospongiae</taxon>
        <taxon>Heteroscleromorpha</taxon>
        <taxon>Tetractinellida</taxon>
        <taxon>Astrophorina</taxon>
        <taxon>Geodiidae</taxon>
        <taxon>Geodia</taxon>
    </lineage>
</organism>
<evidence type="ECO:0000256" key="1">
    <source>
        <dbReference type="SAM" id="MobiDB-lite"/>
    </source>
</evidence>